<sequence length="278" mass="31147">MTTPKACKFVTPKCKNAITPSTTESASLNEVSGCSFDLNSYLVMEDYLYNFFSKDNNDGVNKNTKSEPVKVVYASHMAQAVLGEYLVNEDAKCVSNNCDSSSVPQKGGQNLEHPTTITTYETAKPDLYYDYRSNHPYSCKPCAFYWNKGCINGKNCLLRNQDVIVESCTGSGKTLAYLIPVVERLWLKLHEEDDSWFTYEAFENCVYLDATVRKIHGKINKAKRKQAIMASSASQENCHILLASNLIARGIDFPSVDLVVQFEPAYDVQTTTRNLCNL</sequence>
<dbReference type="SUPFAM" id="SSF52540">
    <property type="entry name" value="P-loop containing nucleoside triphosphate hydrolases"/>
    <property type="match status" value="1"/>
</dbReference>
<comment type="catalytic activity">
    <reaction evidence="5">
        <text>ATP + H2O = ADP + phosphate + H(+)</text>
        <dbReference type="Rhea" id="RHEA:13065"/>
        <dbReference type="ChEBI" id="CHEBI:15377"/>
        <dbReference type="ChEBI" id="CHEBI:15378"/>
        <dbReference type="ChEBI" id="CHEBI:30616"/>
        <dbReference type="ChEBI" id="CHEBI:43474"/>
        <dbReference type="ChEBI" id="CHEBI:456216"/>
        <dbReference type="EC" id="3.6.4.13"/>
    </reaction>
</comment>
<evidence type="ECO:0000256" key="4">
    <source>
        <dbReference type="ARBA" id="ARBA00022884"/>
    </source>
</evidence>
<feature type="domain" description="DEAD/DEAH-box helicase" evidence="6">
    <location>
        <begin position="156"/>
        <end position="187"/>
    </location>
</feature>
<evidence type="ECO:0000256" key="2">
    <source>
        <dbReference type="ARBA" id="ARBA00022801"/>
    </source>
</evidence>
<keyword evidence="8" id="KW-1185">Reference proteome</keyword>
<dbReference type="InterPro" id="IPR027417">
    <property type="entry name" value="P-loop_NTPase"/>
</dbReference>
<reference evidence="9" key="1">
    <citation type="submission" date="2025-08" db="UniProtKB">
        <authorList>
            <consortium name="RefSeq"/>
        </authorList>
    </citation>
    <scope>IDENTIFICATION</scope>
    <source>
        <strain evidence="9">Airmid</strain>
    </source>
</reference>
<proteinExistence type="inferred from homology"/>
<evidence type="ECO:0000256" key="1">
    <source>
        <dbReference type="ARBA" id="ARBA00022741"/>
    </source>
</evidence>
<dbReference type="InterPro" id="IPR011545">
    <property type="entry name" value="DEAD/DEAH_box_helicase_dom"/>
</dbReference>
<dbReference type="GO" id="GO:0003723">
    <property type="term" value="F:RNA binding"/>
    <property type="evidence" value="ECO:0007669"/>
    <property type="project" value="UniProtKB-UniRule"/>
</dbReference>
<comment type="similarity">
    <text evidence="5">Belongs to the DEAD box helicase family.</text>
</comment>
<dbReference type="RefSeq" id="XP_027193617.1">
    <property type="nucleotide sequence ID" value="XM_027337816.1"/>
</dbReference>
<dbReference type="GO" id="GO:0005524">
    <property type="term" value="F:ATP binding"/>
    <property type="evidence" value="ECO:0007669"/>
    <property type="project" value="UniProtKB-UniRule"/>
</dbReference>
<dbReference type="GO" id="GO:0003724">
    <property type="term" value="F:RNA helicase activity"/>
    <property type="evidence" value="ECO:0007669"/>
    <property type="project" value="UniProtKB-EC"/>
</dbReference>
<dbReference type="InterPro" id="IPR001650">
    <property type="entry name" value="Helicase_C-like"/>
</dbReference>
<evidence type="ECO:0000256" key="3">
    <source>
        <dbReference type="ARBA" id="ARBA00022840"/>
    </source>
</evidence>
<evidence type="ECO:0000313" key="9">
    <source>
        <dbReference type="RefSeq" id="XP_027193617.1"/>
    </source>
</evidence>
<keyword evidence="2 5" id="KW-0378">Hydrolase</keyword>
<protein>
    <recommendedName>
        <fullName evidence="5">ATP-dependent RNA helicase</fullName>
        <ecNumber evidence="5">3.6.4.13</ecNumber>
    </recommendedName>
</protein>
<dbReference type="AlphaFoldDB" id="A0A6P6XJN6"/>
<dbReference type="KEGG" id="dpte:113788354"/>
<name>A0A6P6XJN6_DERPT</name>
<dbReference type="Pfam" id="PF00271">
    <property type="entry name" value="Helicase_C"/>
    <property type="match status" value="1"/>
</dbReference>
<dbReference type="Pfam" id="PF00270">
    <property type="entry name" value="DEAD"/>
    <property type="match status" value="1"/>
</dbReference>
<comment type="domain">
    <text evidence="5">The Q motif is unique to and characteristic of the DEAD box family of RNA helicases and controls ATP binding and hydrolysis.</text>
</comment>
<dbReference type="Gene3D" id="3.40.50.300">
    <property type="entry name" value="P-loop containing nucleotide triphosphate hydrolases"/>
    <property type="match status" value="2"/>
</dbReference>
<gene>
    <name evidence="9" type="primary">LOC113788354</name>
</gene>
<keyword evidence="5" id="KW-0347">Helicase</keyword>
<dbReference type="Proteomes" id="UP000515146">
    <property type="component" value="Unplaced"/>
</dbReference>
<keyword evidence="1 5" id="KW-0547">Nucleotide-binding</keyword>
<evidence type="ECO:0000256" key="5">
    <source>
        <dbReference type="RuleBase" id="RU365068"/>
    </source>
</evidence>
<evidence type="ECO:0000259" key="7">
    <source>
        <dbReference type="Pfam" id="PF00271"/>
    </source>
</evidence>
<evidence type="ECO:0000313" key="8">
    <source>
        <dbReference type="Proteomes" id="UP000515146"/>
    </source>
</evidence>
<dbReference type="EC" id="3.6.4.13" evidence="5"/>
<evidence type="ECO:0000259" key="6">
    <source>
        <dbReference type="Pfam" id="PF00270"/>
    </source>
</evidence>
<dbReference type="PANTHER" id="PTHR24031">
    <property type="entry name" value="RNA HELICASE"/>
    <property type="match status" value="1"/>
</dbReference>
<keyword evidence="4 5" id="KW-0694">RNA-binding</keyword>
<feature type="domain" description="Helicase C-terminal" evidence="7">
    <location>
        <begin position="209"/>
        <end position="269"/>
    </location>
</feature>
<organism evidence="8 9">
    <name type="scientific">Dermatophagoides pteronyssinus</name>
    <name type="common">European house dust mite</name>
    <dbReference type="NCBI Taxonomy" id="6956"/>
    <lineage>
        <taxon>Eukaryota</taxon>
        <taxon>Metazoa</taxon>
        <taxon>Ecdysozoa</taxon>
        <taxon>Arthropoda</taxon>
        <taxon>Chelicerata</taxon>
        <taxon>Arachnida</taxon>
        <taxon>Acari</taxon>
        <taxon>Acariformes</taxon>
        <taxon>Sarcoptiformes</taxon>
        <taxon>Astigmata</taxon>
        <taxon>Psoroptidia</taxon>
        <taxon>Analgoidea</taxon>
        <taxon>Pyroglyphidae</taxon>
        <taxon>Dermatophagoidinae</taxon>
        <taxon>Dermatophagoides</taxon>
    </lineage>
</organism>
<dbReference type="OrthoDB" id="10256233at2759"/>
<accession>A0A6P6XJN6</accession>
<keyword evidence="3 5" id="KW-0067">ATP-binding</keyword>
<dbReference type="InParanoid" id="A0A6P6XJN6"/>
<dbReference type="GO" id="GO:0016787">
    <property type="term" value="F:hydrolase activity"/>
    <property type="evidence" value="ECO:0007669"/>
    <property type="project" value="UniProtKB-KW"/>
</dbReference>
<comment type="function">
    <text evidence="5">RNA helicase.</text>
</comment>